<dbReference type="InterPro" id="IPR011075">
    <property type="entry name" value="TetR_C"/>
</dbReference>
<dbReference type="Pfam" id="PF00440">
    <property type="entry name" value="TetR_N"/>
    <property type="match status" value="1"/>
</dbReference>
<dbReference type="Pfam" id="PF16925">
    <property type="entry name" value="TetR_C_13"/>
    <property type="match status" value="1"/>
</dbReference>
<dbReference type="PROSITE" id="PS50977">
    <property type="entry name" value="HTH_TETR_2"/>
    <property type="match status" value="1"/>
</dbReference>
<dbReference type="AlphaFoldDB" id="A0A368U8D6"/>
<keyword evidence="7" id="KW-1185">Reference proteome</keyword>
<organism evidence="6 7">
    <name type="scientific">Vreelandella rituensis</name>
    <dbReference type="NCBI Taxonomy" id="2282306"/>
    <lineage>
        <taxon>Bacteria</taxon>
        <taxon>Pseudomonadati</taxon>
        <taxon>Pseudomonadota</taxon>
        <taxon>Gammaproteobacteria</taxon>
        <taxon>Oceanospirillales</taxon>
        <taxon>Halomonadaceae</taxon>
        <taxon>Vreelandella</taxon>
    </lineage>
</organism>
<dbReference type="GO" id="GO:0003677">
    <property type="term" value="F:DNA binding"/>
    <property type="evidence" value="ECO:0007669"/>
    <property type="project" value="UniProtKB-UniRule"/>
</dbReference>
<dbReference type="EMBL" id="QPIJ01000004">
    <property type="protein sequence ID" value="RCV93171.1"/>
    <property type="molecule type" value="Genomic_DNA"/>
</dbReference>
<evidence type="ECO:0000256" key="2">
    <source>
        <dbReference type="ARBA" id="ARBA00023125"/>
    </source>
</evidence>
<dbReference type="Gene3D" id="1.10.10.60">
    <property type="entry name" value="Homeodomain-like"/>
    <property type="match status" value="1"/>
</dbReference>
<dbReference type="PANTHER" id="PTHR47506:SF1">
    <property type="entry name" value="HTH-TYPE TRANSCRIPTIONAL REGULATOR YJDC"/>
    <property type="match status" value="1"/>
</dbReference>
<evidence type="ECO:0000256" key="1">
    <source>
        <dbReference type="ARBA" id="ARBA00023015"/>
    </source>
</evidence>
<protein>
    <submittedName>
        <fullName evidence="6">TetR/AcrR family transcriptional regulator</fullName>
    </submittedName>
</protein>
<dbReference type="RefSeq" id="WP_114485559.1">
    <property type="nucleotide sequence ID" value="NZ_CBCSHM010000037.1"/>
</dbReference>
<dbReference type="Gene3D" id="1.10.357.10">
    <property type="entry name" value="Tetracycline Repressor, domain 2"/>
    <property type="match status" value="1"/>
</dbReference>
<feature type="DNA-binding region" description="H-T-H motif" evidence="4">
    <location>
        <begin position="31"/>
        <end position="50"/>
    </location>
</feature>
<reference evidence="6 7" key="1">
    <citation type="submission" date="2018-07" db="EMBL/GenBank/DDBJ databases">
        <title>Halomonas rutogse sp. nov., isolated from Lake TangqianCo on Tibetan Plateau.</title>
        <authorList>
            <person name="Lu H."/>
            <person name="Xing P."/>
            <person name="Wu Q."/>
        </authorList>
    </citation>
    <scope>NUCLEOTIDE SEQUENCE [LARGE SCALE GENOMIC DNA]</scope>
    <source>
        <strain evidence="6 7">TQ8S</strain>
    </source>
</reference>
<dbReference type="OrthoDB" id="270177at2"/>
<dbReference type="InterPro" id="IPR001647">
    <property type="entry name" value="HTH_TetR"/>
</dbReference>
<name>A0A368U8D6_9GAMM</name>
<sequence length="195" mass="21049">MTRGRPLAFSPDQAIAQAMQVFWAQGYNSASTRDLLVAMQISRSSLYQAFGNKEQLFLEALHRYRDNLVARLERKLTASPSALTFIEGLFRDTARDACSERAALGCLIFNSASELGQRGDVPSREAAVAVAAIKQLFHQAVLQAQAEGDIDANRDAAMLANYLTLSMAGLRTLLKSGASAEDAGGAVEQVLIGLR</sequence>
<dbReference type="SUPFAM" id="SSF48498">
    <property type="entry name" value="Tetracyclin repressor-like, C-terminal domain"/>
    <property type="match status" value="1"/>
</dbReference>
<evidence type="ECO:0000256" key="4">
    <source>
        <dbReference type="PROSITE-ProRule" id="PRU00335"/>
    </source>
</evidence>
<accession>A0A368U8D6</accession>
<dbReference type="SUPFAM" id="SSF46689">
    <property type="entry name" value="Homeodomain-like"/>
    <property type="match status" value="1"/>
</dbReference>
<dbReference type="InterPro" id="IPR036271">
    <property type="entry name" value="Tet_transcr_reg_TetR-rel_C_sf"/>
</dbReference>
<proteinExistence type="predicted"/>
<dbReference type="Proteomes" id="UP000253204">
    <property type="component" value="Unassembled WGS sequence"/>
</dbReference>
<evidence type="ECO:0000256" key="3">
    <source>
        <dbReference type="ARBA" id="ARBA00023163"/>
    </source>
</evidence>
<feature type="domain" description="HTH tetR-type" evidence="5">
    <location>
        <begin position="8"/>
        <end position="68"/>
    </location>
</feature>
<keyword evidence="2 4" id="KW-0238">DNA-binding</keyword>
<keyword evidence="1" id="KW-0805">Transcription regulation</keyword>
<keyword evidence="3" id="KW-0804">Transcription</keyword>
<evidence type="ECO:0000313" key="7">
    <source>
        <dbReference type="Proteomes" id="UP000253204"/>
    </source>
</evidence>
<evidence type="ECO:0000313" key="6">
    <source>
        <dbReference type="EMBL" id="RCV93171.1"/>
    </source>
</evidence>
<dbReference type="InterPro" id="IPR009057">
    <property type="entry name" value="Homeodomain-like_sf"/>
</dbReference>
<evidence type="ECO:0000259" key="5">
    <source>
        <dbReference type="PROSITE" id="PS50977"/>
    </source>
</evidence>
<dbReference type="PANTHER" id="PTHR47506">
    <property type="entry name" value="TRANSCRIPTIONAL REGULATORY PROTEIN"/>
    <property type="match status" value="1"/>
</dbReference>
<gene>
    <name evidence="6" type="ORF">DU506_03420</name>
</gene>
<comment type="caution">
    <text evidence="6">The sequence shown here is derived from an EMBL/GenBank/DDBJ whole genome shotgun (WGS) entry which is preliminary data.</text>
</comment>